<reference evidence="1 2" key="1">
    <citation type="submission" date="2023-06" db="EMBL/GenBank/DDBJ databases">
        <title>Microbacterium sp. nov., isolated from a waste landfill.</title>
        <authorList>
            <person name="Wen W."/>
        </authorList>
    </citation>
    <scope>NUCLEOTIDE SEQUENCE [LARGE SCALE GENOMIC DNA]</scope>
    <source>
        <strain evidence="1 2">ASV49</strain>
    </source>
</reference>
<dbReference type="Proteomes" id="UP001235064">
    <property type="component" value="Unassembled WGS sequence"/>
</dbReference>
<evidence type="ECO:0000313" key="1">
    <source>
        <dbReference type="EMBL" id="MDL9978263.1"/>
    </source>
</evidence>
<protein>
    <submittedName>
        <fullName evidence="1">Uncharacterized protein</fullName>
    </submittedName>
</protein>
<name>A0ABT7MUZ1_9MICO</name>
<accession>A0ABT7MUZ1</accession>
<proteinExistence type="predicted"/>
<gene>
    <name evidence="1" type="ORF">QSV35_02870</name>
</gene>
<organism evidence="1 2">
    <name type="scientific">Microbacterium candidum</name>
    <dbReference type="NCBI Taxonomy" id="3041922"/>
    <lineage>
        <taxon>Bacteria</taxon>
        <taxon>Bacillati</taxon>
        <taxon>Actinomycetota</taxon>
        <taxon>Actinomycetes</taxon>
        <taxon>Micrococcales</taxon>
        <taxon>Microbacteriaceae</taxon>
        <taxon>Microbacterium</taxon>
    </lineage>
</organism>
<sequence length="282" mass="31003">MDDAPGVSIPLDVRVALARPAIQVIADDVGADILHIKGDAVDPRLRAVAMTGTDVDALVRPSHVARLDTALRAHEWTVYSTFTYGSPFGHAQTYHHPMWGYFDLHRLFPGVRREPSVAFDLMWTGRQEVELPGARASTPSLEMQATLLVLNSARNGADDPVGRWVDDPGIDRETVQGCVDALQARTAFAAASGCLESRRGASDYRLWKVITEGGTRSQEWWARVRAAPSLNEAVRIAARAPLVNVEQLEHDFGRRPSRSEIAAAFFARTSRALREAKEGRGK</sequence>
<comment type="caution">
    <text evidence="1">The sequence shown here is derived from an EMBL/GenBank/DDBJ whole genome shotgun (WGS) entry which is preliminary data.</text>
</comment>
<keyword evidence="2" id="KW-1185">Reference proteome</keyword>
<dbReference type="EMBL" id="JASXSZ010000001">
    <property type="protein sequence ID" value="MDL9978263.1"/>
    <property type="molecule type" value="Genomic_DNA"/>
</dbReference>
<dbReference type="RefSeq" id="WP_286286514.1">
    <property type="nucleotide sequence ID" value="NZ_JASXSZ010000001.1"/>
</dbReference>
<evidence type="ECO:0000313" key="2">
    <source>
        <dbReference type="Proteomes" id="UP001235064"/>
    </source>
</evidence>